<protein>
    <recommendedName>
        <fullName evidence="8">Fe2OG dioxygenase domain-containing protein</fullName>
    </recommendedName>
</protein>
<keyword evidence="7" id="KW-0539">Nucleus</keyword>
<sequence length="269" mass="30566">MSFDLQKYSVRGCDGLYYVPDFVTVSWAVVLRFETLTRRIKESPRQKWKQLANRRFVLAYHLMSPPPPIWQITPKNILVSQPLPSFVNKFPDIVSRLKDTGAFKSSPHGEPNHIILNEYLPGQGIMPHEDGPAYHPIVATISLGSHAVFHYYRYTPEKNGMTNGRAIDNTPALSVLLEPRSVIITTEALYKEYLHGIEDIETDTIRAADTTTQESEFTDTNTPVQNFHLLTSEKAVRAVSEGGSLQRDVRYSLTCRDVERVRDGSFIRT</sequence>
<reference evidence="9" key="1">
    <citation type="submission" date="2020-11" db="EMBL/GenBank/DDBJ databases">
        <title>Adaptations for nitrogen fixation in a non-lichenized fungal sporocarp promotes dispersal by wood-feeding termites.</title>
        <authorList>
            <consortium name="DOE Joint Genome Institute"/>
            <person name="Koch R.A."/>
            <person name="Yoon G."/>
            <person name="Arayal U."/>
            <person name="Lail K."/>
            <person name="Amirebrahimi M."/>
            <person name="Labutti K."/>
            <person name="Lipzen A."/>
            <person name="Riley R."/>
            <person name="Barry K."/>
            <person name="Henrissat B."/>
            <person name="Grigoriev I.V."/>
            <person name="Herr J.R."/>
            <person name="Aime M.C."/>
        </authorList>
    </citation>
    <scope>NUCLEOTIDE SEQUENCE</scope>
    <source>
        <strain evidence="9">MCA 3950</strain>
    </source>
</reference>
<dbReference type="GO" id="GO:0046872">
    <property type="term" value="F:metal ion binding"/>
    <property type="evidence" value="ECO:0007669"/>
    <property type="project" value="UniProtKB-KW"/>
</dbReference>
<dbReference type="Pfam" id="PF13532">
    <property type="entry name" value="2OG-FeII_Oxy_2"/>
    <property type="match status" value="1"/>
</dbReference>
<dbReference type="PANTHER" id="PTHR46030">
    <property type="entry name" value="ALPHA-KETOGLUTARATE-DEPENDENT DIOXYGENASE ALKB HOMOLOG 6"/>
    <property type="match status" value="1"/>
</dbReference>
<evidence type="ECO:0000256" key="1">
    <source>
        <dbReference type="ARBA" id="ARBA00004123"/>
    </source>
</evidence>
<name>A0A9P7VMU7_9AGAR</name>
<dbReference type="OrthoDB" id="412814at2759"/>
<dbReference type="InterPro" id="IPR027450">
    <property type="entry name" value="AlkB-like"/>
</dbReference>
<gene>
    <name evidence="9" type="ORF">BT62DRAFT_1034594</name>
</gene>
<dbReference type="RefSeq" id="XP_043036720.1">
    <property type="nucleotide sequence ID" value="XM_043178372.1"/>
</dbReference>
<dbReference type="GO" id="GO:0005634">
    <property type="term" value="C:nucleus"/>
    <property type="evidence" value="ECO:0007669"/>
    <property type="project" value="UniProtKB-SubCell"/>
</dbReference>
<dbReference type="GO" id="GO:0051213">
    <property type="term" value="F:dioxygenase activity"/>
    <property type="evidence" value="ECO:0007669"/>
    <property type="project" value="UniProtKB-KW"/>
</dbReference>
<keyword evidence="5" id="KW-0560">Oxidoreductase</keyword>
<evidence type="ECO:0000256" key="6">
    <source>
        <dbReference type="ARBA" id="ARBA00023004"/>
    </source>
</evidence>
<evidence type="ECO:0000256" key="5">
    <source>
        <dbReference type="ARBA" id="ARBA00023002"/>
    </source>
</evidence>
<dbReference type="PROSITE" id="PS51471">
    <property type="entry name" value="FE2OG_OXY"/>
    <property type="match status" value="1"/>
</dbReference>
<dbReference type="Gene3D" id="2.60.120.590">
    <property type="entry name" value="Alpha-ketoglutarate-dependent dioxygenase AlkB-like"/>
    <property type="match status" value="1"/>
</dbReference>
<dbReference type="AlphaFoldDB" id="A0A9P7VMU7"/>
<organism evidence="9 10">
    <name type="scientific">Guyanagaster necrorhizus</name>
    <dbReference type="NCBI Taxonomy" id="856835"/>
    <lineage>
        <taxon>Eukaryota</taxon>
        <taxon>Fungi</taxon>
        <taxon>Dikarya</taxon>
        <taxon>Basidiomycota</taxon>
        <taxon>Agaricomycotina</taxon>
        <taxon>Agaricomycetes</taxon>
        <taxon>Agaricomycetidae</taxon>
        <taxon>Agaricales</taxon>
        <taxon>Marasmiineae</taxon>
        <taxon>Physalacriaceae</taxon>
        <taxon>Guyanagaster</taxon>
    </lineage>
</organism>
<keyword evidence="10" id="KW-1185">Reference proteome</keyword>
<keyword evidence="3" id="KW-0479">Metal-binding</keyword>
<dbReference type="PANTHER" id="PTHR46030:SF1">
    <property type="entry name" value="ALPHA-KETOGLUTARATE-DEPENDENT DIOXYGENASE ALKB HOMOLOG 6"/>
    <property type="match status" value="1"/>
</dbReference>
<evidence type="ECO:0000256" key="4">
    <source>
        <dbReference type="ARBA" id="ARBA00022964"/>
    </source>
</evidence>
<accession>A0A9P7VMU7</accession>
<evidence type="ECO:0000259" key="8">
    <source>
        <dbReference type="PROSITE" id="PS51471"/>
    </source>
</evidence>
<dbReference type="EMBL" id="MU250546">
    <property type="protein sequence ID" value="KAG7443220.1"/>
    <property type="molecule type" value="Genomic_DNA"/>
</dbReference>
<feature type="domain" description="Fe2OG dioxygenase" evidence="8">
    <location>
        <begin position="110"/>
        <end position="215"/>
    </location>
</feature>
<dbReference type="SUPFAM" id="SSF51197">
    <property type="entry name" value="Clavaminate synthase-like"/>
    <property type="match status" value="1"/>
</dbReference>
<proteinExistence type="inferred from homology"/>
<comment type="similarity">
    <text evidence="2">Belongs to the alkB family.</text>
</comment>
<keyword evidence="4" id="KW-0223">Dioxygenase</keyword>
<keyword evidence="6" id="KW-0408">Iron</keyword>
<comment type="subcellular location">
    <subcellularLocation>
        <location evidence="1">Nucleus</location>
    </subcellularLocation>
</comment>
<dbReference type="InterPro" id="IPR005123">
    <property type="entry name" value="Oxoglu/Fe-dep_dioxygenase_dom"/>
</dbReference>
<evidence type="ECO:0000256" key="7">
    <source>
        <dbReference type="ARBA" id="ARBA00023242"/>
    </source>
</evidence>
<evidence type="ECO:0000313" key="10">
    <source>
        <dbReference type="Proteomes" id="UP000812287"/>
    </source>
</evidence>
<dbReference type="Proteomes" id="UP000812287">
    <property type="component" value="Unassembled WGS sequence"/>
</dbReference>
<comment type="caution">
    <text evidence="9">The sequence shown here is derived from an EMBL/GenBank/DDBJ whole genome shotgun (WGS) entry which is preliminary data.</text>
</comment>
<evidence type="ECO:0000256" key="2">
    <source>
        <dbReference type="ARBA" id="ARBA00007879"/>
    </source>
</evidence>
<dbReference type="InterPro" id="IPR037151">
    <property type="entry name" value="AlkB-like_sf"/>
</dbReference>
<dbReference type="InterPro" id="IPR032862">
    <property type="entry name" value="ALKBH6"/>
</dbReference>
<evidence type="ECO:0000313" key="9">
    <source>
        <dbReference type="EMBL" id="KAG7443220.1"/>
    </source>
</evidence>
<evidence type="ECO:0000256" key="3">
    <source>
        <dbReference type="ARBA" id="ARBA00022723"/>
    </source>
</evidence>
<dbReference type="GeneID" id="66100662"/>